<keyword evidence="11" id="KW-1185">Reference proteome</keyword>
<comment type="subcellular location">
    <subcellularLocation>
        <location evidence="1">Cytoplasm</location>
        <location evidence="1">Cytoskeleton</location>
    </subcellularLocation>
</comment>
<dbReference type="InterPro" id="IPR011047">
    <property type="entry name" value="Quinoprotein_ADH-like_sf"/>
</dbReference>
<feature type="compositionally biased region" description="Basic residues" evidence="8">
    <location>
        <begin position="30"/>
        <end position="39"/>
    </location>
</feature>
<dbReference type="InterPro" id="IPR055439">
    <property type="entry name" value="Beta-prop_EML_1st"/>
</dbReference>
<gene>
    <name evidence="10" type="ORF">SPLIT_LOCUS11613</name>
</gene>
<dbReference type="Pfam" id="PF23409">
    <property type="entry name" value="Beta-prop_EML"/>
    <property type="match status" value="1"/>
</dbReference>
<dbReference type="GO" id="GO:0072686">
    <property type="term" value="C:mitotic spindle"/>
    <property type="evidence" value="ECO:0007669"/>
    <property type="project" value="TreeGrafter"/>
</dbReference>
<evidence type="ECO:0000256" key="2">
    <source>
        <dbReference type="ARBA" id="ARBA00006489"/>
    </source>
</evidence>
<dbReference type="Pfam" id="PF23414">
    <property type="entry name" value="Beta-prop_EML_2"/>
    <property type="match status" value="1"/>
</dbReference>
<dbReference type="SUPFAM" id="SSF50998">
    <property type="entry name" value="Quinoprotein alcohol dehydrogenase-like"/>
    <property type="match status" value="2"/>
</dbReference>
<evidence type="ECO:0000256" key="1">
    <source>
        <dbReference type="ARBA" id="ARBA00004245"/>
    </source>
</evidence>
<dbReference type="GO" id="GO:0035556">
    <property type="term" value="P:intracellular signal transduction"/>
    <property type="evidence" value="ECO:0007669"/>
    <property type="project" value="InterPro"/>
</dbReference>
<dbReference type="InterPro" id="IPR003533">
    <property type="entry name" value="Doublecortin_dom"/>
</dbReference>
<dbReference type="InterPro" id="IPR019775">
    <property type="entry name" value="WD40_repeat_CS"/>
</dbReference>
<comment type="similarity">
    <text evidence="2">Belongs to the WD repeat EMAP family.</text>
</comment>
<dbReference type="FunFam" id="2.130.10.10:FF:000477">
    <property type="entry name" value="Echinoderm microtubule-associated protein-like CG42247"/>
    <property type="match status" value="1"/>
</dbReference>
<evidence type="ECO:0000313" key="11">
    <source>
        <dbReference type="Proteomes" id="UP001153321"/>
    </source>
</evidence>
<dbReference type="PROSITE" id="PS50082">
    <property type="entry name" value="WD_REPEATS_2"/>
    <property type="match status" value="2"/>
</dbReference>
<feature type="repeat" description="WD" evidence="7">
    <location>
        <begin position="716"/>
        <end position="748"/>
    </location>
</feature>
<dbReference type="InterPro" id="IPR005108">
    <property type="entry name" value="HELP"/>
</dbReference>
<dbReference type="InterPro" id="IPR015943">
    <property type="entry name" value="WD40/YVTN_repeat-like_dom_sf"/>
</dbReference>
<sequence>MATEEAVPANAVVGGRGARQSAAGPDRGMSRRPHPRPRLLTRPCRQAAPEPTPAPDPTPQQPPDPQSDDEREPGDWRPSRPATPPQRTDDISEGSEATTRPTRAEPASRYANLNYWKARRVTFYRNGDPFHPGVEFRFKPGRDLASMDALLDRLSERLELPRGARFIFGMDGDRKYRLEELEDGASYVVSSYKTFKVWRPSRYRWLSAADSSMLDSEEDSPFVVVSLPVNSTEPFKNSYLAVATVPSEKKQMNKAASYGKKNGMWYGGTTTGTSAWSRAGTRKQSVAESDAPPPGGGKPASGRVIRIINNMDHSIQCRVLLNLRTTQPFEEVLEDLGQVLKMSGAKRMYTSTGQEVRSFSQLRNEFADVETFYLGSLIVAPALSPGISAPLPIESPIRRSRSRGNVAAAPMAAEDMRGRRARSKSRPRVLYAPEGEIVRNSDYTLLEVLKEEPIRVTIRGLRRTFYPPIHHAPIDNSPPEKKLQLDWVYGYRGSDSRRNLWVLPTGELLYYVAAVAIMYDRDEESQRHYTGHTEDIQCMELHPSRELVASGQRAGRGRRAQAHVRIWSTDTLQTLHVFGMAEFEAGVSAVAFSQLNGGSYVLAVDAGRESILSVWQWQWGHLLGKVATLQEELTGAAFHPLDDNLLITHGKGHLAFWNRRKDGFFERTDIIKPPSRTHVTALQFEQDGDVVTADSDGFITIYSVDSDGAYFVRMEFEAHIKGISSLVMLSEGTLISGGEKDRKIAAWDSLQNYKRITETKLPESVGGVRSIYPQRPGRNDGNIYVGTTRNNIMEGSLQRRFNQVVFGHHKQLMGLAVHPDDEMFATAGHDKNIALWKGHKLVFATQVGYECVSLAWHPSGGALAAGSTEGHLVVLNADAGAHVATLRVCGSPLSCLAYNSAGDTLAIGSQNGSIYLFRVSRDGFSYKKSNKIRGAQALVQLDWSLDGNYLQTVTADYDLAFWDIKSLSPEKSPIAMKDVKWSTYNSTVGFLVSGMWNNRFYPMTTLISTASRSAAHDLLVSGDLDGYVRLFRYPCASPKAEYNEMKVYSGAIYSARFLFNDRCMISAGGTDAALMLWDLVDD</sequence>
<feature type="domain" description="Doublecortin" evidence="9">
    <location>
        <begin position="119"/>
        <end position="196"/>
    </location>
</feature>
<dbReference type="EMBL" id="LR824538">
    <property type="protein sequence ID" value="CAH1646261.1"/>
    <property type="molecule type" value="Genomic_DNA"/>
</dbReference>
<reference evidence="10" key="1">
    <citation type="submission" date="2022-02" db="EMBL/GenBank/DDBJ databases">
        <authorList>
            <person name="King R."/>
        </authorList>
    </citation>
    <scope>NUCLEOTIDE SEQUENCE</scope>
</reference>
<keyword evidence="3" id="KW-0963">Cytoplasm</keyword>
<feature type="domain" description="Doublecortin" evidence="9">
    <location>
        <begin position="303"/>
        <end position="372"/>
    </location>
</feature>
<dbReference type="SMART" id="SM00320">
    <property type="entry name" value="WD40"/>
    <property type="match status" value="11"/>
</dbReference>
<feature type="compositionally biased region" description="Low complexity" evidence="8">
    <location>
        <begin position="40"/>
        <end position="49"/>
    </location>
</feature>
<dbReference type="Gene3D" id="2.130.10.10">
    <property type="entry name" value="YVTN repeat-like/Quinoprotein amine dehydrogenase"/>
    <property type="match status" value="2"/>
</dbReference>
<evidence type="ECO:0000256" key="5">
    <source>
        <dbReference type="ARBA" id="ARBA00022737"/>
    </source>
</evidence>
<feature type="region of interest" description="Disordered" evidence="8">
    <location>
        <begin position="1"/>
        <end position="106"/>
    </location>
</feature>
<evidence type="ECO:0000256" key="4">
    <source>
        <dbReference type="ARBA" id="ARBA00022574"/>
    </source>
</evidence>
<dbReference type="Gene3D" id="3.10.20.230">
    <property type="entry name" value="Doublecortin domain"/>
    <property type="match status" value="2"/>
</dbReference>
<dbReference type="PROSITE" id="PS50294">
    <property type="entry name" value="WD_REPEATS_REGION"/>
    <property type="match status" value="1"/>
</dbReference>
<evidence type="ECO:0000256" key="3">
    <source>
        <dbReference type="ARBA" id="ARBA00022490"/>
    </source>
</evidence>
<dbReference type="SMART" id="SM00537">
    <property type="entry name" value="DCX"/>
    <property type="match status" value="2"/>
</dbReference>
<dbReference type="Pfam" id="PF03607">
    <property type="entry name" value="DCX"/>
    <property type="match status" value="1"/>
</dbReference>
<dbReference type="PANTHER" id="PTHR13720:SF55">
    <property type="entry name" value="ECHINODERM MICROTUBULE-ASSOCIATED PROTEIN-LIKE CG42247"/>
    <property type="match status" value="1"/>
</dbReference>
<feature type="repeat" description="WD" evidence="7">
    <location>
        <begin position="805"/>
        <end position="837"/>
    </location>
</feature>
<dbReference type="SUPFAM" id="SSF89837">
    <property type="entry name" value="Doublecortin (DC)"/>
    <property type="match status" value="2"/>
</dbReference>
<feature type="compositionally biased region" description="Polar residues" evidence="8">
    <location>
        <begin position="274"/>
        <end position="287"/>
    </location>
</feature>
<dbReference type="FunFam" id="3.10.20.230:FF:000009">
    <property type="entry name" value="Echinoderm microtubule-associated protein-like CG42247"/>
    <property type="match status" value="1"/>
</dbReference>
<dbReference type="InterPro" id="IPR001680">
    <property type="entry name" value="WD40_rpt"/>
</dbReference>
<dbReference type="PROSITE" id="PS00678">
    <property type="entry name" value="WD_REPEATS_1"/>
    <property type="match status" value="1"/>
</dbReference>
<evidence type="ECO:0000256" key="7">
    <source>
        <dbReference type="PROSITE-ProRule" id="PRU00221"/>
    </source>
</evidence>
<evidence type="ECO:0000313" key="10">
    <source>
        <dbReference type="EMBL" id="CAH1646261.1"/>
    </source>
</evidence>
<dbReference type="InterPro" id="IPR055442">
    <property type="entry name" value="Beta-prop_EML-like_2nd"/>
</dbReference>
<dbReference type="PROSITE" id="PS50309">
    <property type="entry name" value="DC"/>
    <property type="match status" value="2"/>
</dbReference>
<dbReference type="Proteomes" id="UP001153321">
    <property type="component" value="Chromosome 7"/>
</dbReference>
<dbReference type="GO" id="GO:0008017">
    <property type="term" value="F:microtubule binding"/>
    <property type="evidence" value="ECO:0007669"/>
    <property type="project" value="UniProtKB-ARBA"/>
</dbReference>
<dbReference type="InterPro" id="IPR050630">
    <property type="entry name" value="WD_repeat_EMAP"/>
</dbReference>
<dbReference type="Pfam" id="PF03451">
    <property type="entry name" value="HELP"/>
    <property type="match status" value="1"/>
</dbReference>
<protein>
    <recommendedName>
        <fullName evidence="9">Doublecortin domain-containing protein</fullName>
    </recommendedName>
</protein>
<accession>A0A9P0II63</accession>
<keyword evidence="5" id="KW-0677">Repeat</keyword>
<name>A0A9P0II63_SPOLI</name>
<evidence type="ECO:0000259" key="9">
    <source>
        <dbReference type="PROSITE" id="PS50309"/>
    </source>
</evidence>
<dbReference type="GO" id="GO:0000226">
    <property type="term" value="P:microtubule cytoskeleton organization"/>
    <property type="evidence" value="ECO:0007669"/>
    <property type="project" value="TreeGrafter"/>
</dbReference>
<feature type="compositionally biased region" description="Pro residues" evidence="8">
    <location>
        <begin position="50"/>
        <end position="65"/>
    </location>
</feature>
<keyword evidence="4 7" id="KW-0853">WD repeat</keyword>
<evidence type="ECO:0000256" key="8">
    <source>
        <dbReference type="SAM" id="MobiDB-lite"/>
    </source>
</evidence>
<dbReference type="InterPro" id="IPR036572">
    <property type="entry name" value="Doublecortin_dom_sf"/>
</dbReference>
<feature type="region of interest" description="Disordered" evidence="8">
    <location>
        <begin position="274"/>
        <end position="301"/>
    </location>
</feature>
<proteinExistence type="inferred from homology"/>
<dbReference type="FunFam" id="3.10.20.230:FF:000018">
    <property type="entry name" value="Echinoderm microtubule-associated protein-like CG42247"/>
    <property type="match status" value="1"/>
</dbReference>
<dbReference type="PANTHER" id="PTHR13720">
    <property type="entry name" value="WD-40 REPEAT PROTEIN"/>
    <property type="match status" value="1"/>
</dbReference>
<organism evidence="10 11">
    <name type="scientific">Spodoptera littoralis</name>
    <name type="common">Egyptian cotton leafworm</name>
    <dbReference type="NCBI Taxonomy" id="7109"/>
    <lineage>
        <taxon>Eukaryota</taxon>
        <taxon>Metazoa</taxon>
        <taxon>Ecdysozoa</taxon>
        <taxon>Arthropoda</taxon>
        <taxon>Hexapoda</taxon>
        <taxon>Insecta</taxon>
        <taxon>Pterygota</taxon>
        <taxon>Neoptera</taxon>
        <taxon>Endopterygota</taxon>
        <taxon>Lepidoptera</taxon>
        <taxon>Glossata</taxon>
        <taxon>Ditrysia</taxon>
        <taxon>Noctuoidea</taxon>
        <taxon>Noctuidae</taxon>
        <taxon>Amphipyrinae</taxon>
        <taxon>Spodoptera</taxon>
    </lineage>
</organism>
<dbReference type="AlphaFoldDB" id="A0A9P0II63"/>
<dbReference type="GO" id="GO:0005929">
    <property type="term" value="C:cilium"/>
    <property type="evidence" value="ECO:0007669"/>
    <property type="project" value="UniProtKB-ARBA"/>
</dbReference>
<keyword evidence="6" id="KW-0206">Cytoskeleton</keyword>
<evidence type="ECO:0000256" key="6">
    <source>
        <dbReference type="ARBA" id="ARBA00023212"/>
    </source>
</evidence>